<gene>
    <name evidence="2" type="ORF">H1P_1330001</name>
</gene>
<dbReference type="AlphaFoldDB" id="A0A563VKY8"/>
<keyword evidence="3" id="KW-1185">Reference proteome</keyword>
<dbReference type="InterPro" id="IPR024983">
    <property type="entry name" value="CHAT_dom"/>
</dbReference>
<accession>A0A563VKY8</accession>
<dbReference type="Proteomes" id="UP000320055">
    <property type="component" value="Unassembled WGS sequence"/>
</dbReference>
<dbReference type="EMBL" id="CAACVJ010000039">
    <property type="protein sequence ID" value="VEP12082.1"/>
    <property type="molecule type" value="Genomic_DNA"/>
</dbReference>
<feature type="domain" description="CHAT" evidence="1">
    <location>
        <begin position="306"/>
        <end position="615"/>
    </location>
</feature>
<dbReference type="PANTHER" id="PTHR10098:SF108">
    <property type="entry name" value="TETRATRICOPEPTIDE REPEAT PROTEIN 28"/>
    <property type="match status" value="1"/>
</dbReference>
<proteinExistence type="predicted"/>
<name>A0A563VKY8_9CYAN</name>
<dbReference type="Pfam" id="PF12770">
    <property type="entry name" value="CHAT"/>
    <property type="match status" value="1"/>
</dbReference>
<evidence type="ECO:0000259" key="1">
    <source>
        <dbReference type="Pfam" id="PF12770"/>
    </source>
</evidence>
<organism evidence="2 3">
    <name type="scientific">Hyella patelloides LEGE 07179</name>
    <dbReference type="NCBI Taxonomy" id="945734"/>
    <lineage>
        <taxon>Bacteria</taxon>
        <taxon>Bacillati</taxon>
        <taxon>Cyanobacteriota</taxon>
        <taxon>Cyanophyceae</taxon>
        <taxon>Pleurocapsales</taxon>
        <taxon>Hyellaceae</taxon>
        <taxon>Hyella</taxon>
    </lineage>
</organism>
<dbReference type="PANTHER" id="PTHR10098">
    <property type="entry name" value="RAPSYN-RELATED"/>
    <property type="match status" value="1"/>
</dbReference>
<reference evidence="2 3" key="1">
    <citation type="submission" date="2019-01" db="EMBL/GenBank/DDBJ databases">
        <authorList>
            <person name="Brito A."/>
        </authorList>
    </citation>
    <scope>NUCLEOTIDE SEQUENCE [LARGE SCALE GENOMIC DNA]</scope>
    <source>
        <strain evidence="2">1</strain>
    </source>
</reference>
<evidence type="ECO:0000313" key="2">
    <source>
        <dbReference type="EMBL" id="VEP12082.1"/>
    </source>
</evidence>
<evidence type="ECO:0000313" key="3">
    <source>
        <dbReference type="Proteomes" id="UP000320055"/>
    </source>
</evidence>
<sequence>MSHPPRFNSQLNLRGYEGAIASYQAELDKAICQDTRPLGWGTLHHGIGKAHYRQGQIPFDSSNQIGYSSISNQIFPQNERLTAFQYWHKAFNSYHQALLTLTEDDYPEEHLEVLQDLIKVHLVLGQTETAEQLRLKGLEVLFSLLNSKKSFILKKQLRFKFISFYQLEVDILVNKGAFSQALTKAELSKNICLINILSTWQENVLSPSCEQIQQLLIPGTAIVCWHISPQVLTTFVLKANATEPIVINDSVSNQEQLSHSLLSLQEFRVWLNEWNQQYQDYRGKTKDQQERDRANHLWRKGMIPRLKQLKTILDIDKIKSYLSDITRLILIPHQDLHRLPLHVLFEASLTQITEDKSLTINYFPSAQIALTLHRKQANHQSLSLLSVENPANDLPYAEIESTIINQMFTNSTSIGTETATNPAVKAALQQPHHIFHFTGHGAYNQRQPENSFLSLTKEHQITAQEISNLNLKSYQLISLSACETGITGNQTIDTEYVGLVSAFLQAGAASVLHTLWTVEEISSAWLMIRFYQLFLEGIAPASALQQAQQWLRTRTYAQLVPWIDNLATTISDSYPNIGEYLQTIIWDIQQDSDKIDSNSPPYAHPYYWAAFTLTGGNIQ</sequence>
<protein>
    <recommendedName>
        <fullName evidence="1">CHAT domain-containing protein</fullName>
    </recommendedName>
</protein>